<keyword evidence="3" id="KW-1185">Reference proteome</keyword>
<organism evidence="2 3">
    <name type="scientific">Amborella trichopoda</name>
    <dbReference type="NCBI Taxonomy" id="13333"/>
    <lineage>
        <taxon>Eukaryota</taxon>
        <taxon>Viridiplantae</taxon>
        <taxon>Streptophyta</taxon>
        <taxon>Embryophyta</taxon>
        <taxon>Tracheophyta</taxon>
        <taxon>Spermatophyta</taxon>
        <taxon>Magnoliopsida</taxon>
        <taxon>Amborellales</taxon>
        <taxon>Amborellaceae</taxon>
        <taxon>Amborella</taxon>
    </lineage>
</organism>
<dbReference type="Proteomes" id="UP000017836">
    <property type="component" value="Unassembled WGS sequence"/>
</dbReference>
<protein>
    <submittedName>
        <fullName evidence="2">Uncharacterized protein</fullName>
    </submittedName>
</protein>
<dbReference type="EMBL" id="KI393256">
    <property type="protein sequence ID" value="ERN08755.1"/>
    <property type="molecule type" value="Genomic_DNA"/>
</dbReference>
<gene>
    <name evidence="2" type="ORF">AMTR_s00017p00246790</name>
</gene>
<sequence>MRNLDSHKTRHAFPFSSPPISSTNPASLEPPLNRAPPPPSFNGIPLQNPQFICPNSVLSRPPIMALYQIHTSFATVSEPSFHGNHELEVFGQDPQFVSLVSGFNRPLPVAPFRLLHHLLQV</sequence>
<dbReference type="Gramene" id="ERN08755">
    <property type="protein sequence ID" value="ERN08755"/>
    <property type="gene ID" value="AMTR_s00017p00246790"/>
</dbReference>
<dbReference type="HOGENOM" id="CLU_2041175_0_0_1"/>
<dbReference type="AlphaFoldDB" id="W1PNL8"/>
<evidence type="ECO:0000256" key="1">
    <source>
        <dbReference type="SAM" id="MobiDB-lite"/>
    </source>
</evidence>
<name>W1PNL8_AMBTC</name>
<evidence type="ECO:0000313" key="3">
    <source>
        <dbReference type="Proteomes" id="UP000017836"/>
    </source>
</evidence>
<reference evidence="3" key="1">
    <citation type="journal article" date="2013" name="Science">
        <title>The Amborella genome and the evolution of flowering plants.</title>
        <authorList>
            <consortium name="Amborella Genome Project"/>
        </authorList>
    </citation>
    <scope>NUCLEOTIDE SEQUENCE [LARGE SCALE GENOMIC DNA]</scope>
</reference>
<feature type="region of interest" description="Disordered" evidence="1">
    <location>
        <begin position="1"/>
        <end position="43"/>
    </location>
</feature>
<proteinExistence type="predicted"/>
<accession>W1PNL8</accession>
<evidence type="ECO:0000313" key="2">
    <source>
        <dbReference type="EMBL" id="ERN08755.1"/>
    </source>
</evidence>